<gene>
    <name evidence="2" type="ORF">BS50DRAFT_649708</name>
</gene>
<dbReference type="EMBL" id="KZ678141">
    <property type="protein sequence ID" value="PSN62594.1"/>
    <property type="molecule type" value="Genomic_DNA"/>
</dbReference>
<sequence>MSNSLVKSSAVARDAKVSNCVSELIQAFANGLNIFKRLRERRKKRKHHKHHKHKGQETKDPAANAELQLSNSLRRAPADIQASYENHYSKAGDRFAKGDAIAHASLAETLIKLNTGLVGIIAAFLNNDSKNHHLNLDYKSLTNLSEASRNDAIQSLSSLYQRLSQSQLQVYRIGGCAQCGSMKHLSCSGAVARRTSSSKERQSDEKKKSGSRSRSTGPTVTRLPIKGTGQTQLVMVRPQGTRPQSTRSSRTNSTSCSNSSNSNSSNSSNSSRTNSTSCSSSSSTKSPPSPLSSPQMTPIGSPLPAYAPVDPLALPKLPISKAGRQRLTSPAEDPRPPAWPYVNPADVMPLQLPPPKLPRSRGAPPLIREKEASFPSPTEPHPAFASAIPPAMRRRLDKTTPSTYTFASDSTKLGEIPQRKWTTPWDQDEAQRLNVEAMANAAHAAAAAANARSGDKARQKKGVFKFLRRGSMSQQ</sequence>
<feature type="compositionally biased region" description="Basic residues" evidence="1">
    <location>
        <begin position="458"/>
        <end position="468"/>
    </location>
</feature>
<proteinExistence type="predicted"/>
<dbReference type="PANTHER" id="PTHR42354:SF1">
    <property type="entry name" value="C2H2-TYPE DOMAIN-CONTAINING PROTEIN"/>
    <property type="match status" value="1"/>
</dbReference>
<protein>
    <submittedName>
        <fullName evidence="2">Uncharacterized protein</fullName>
    </submittedName>
</protein>
<dbReference type="AlphaFoldDB" id="A0A2T2NAZ5"/>
<reference evidence="2 3" key="1">
    <citation type="journal article" date="2018" name="Front. Microbiol.">
        <title>Genome-Wide Analysis of Corynespora cassiicola Leaf Fall Disease Putative Effectors.</title>
        <authorList>
            <person name="Lopez D."/>
            <person name="Ribeiro S."/>
            <person name="Label P."/>
            <person name="Fumanal B."/>
            <person name="Venisse J.S."/>
            <person name="Kohler A."/>
            <person name="de Oliveira R.R."/>
            <person name="Labutti K."/>
            <person name="Lipzen A."/>
            <person name="Lail K."/>
            <person name="Bauer D."/>
            <person name="Ohm R.A."/>
            <person name="Barry K.W."/>
            <person name="Spatafora J."/>
            <person name="Grigoriev I.V."/>
            <person name="Martin F.M."/>
            <person name="Pujade-Renaud V."/>
        </authorList>
    </citation>
    <scope>NUCLEOTIDE SEQUENCE [LARGE SCALE GENOMIC DNA]</scope>
    <source>
        <strain evidence="2 3">Philippines</strain>
    </source>
</reference>
<dbReference type="STRING" id="1448308.A0A2T2NAZ5"/>
<feature type="compositionally biased region" description="Basic residues" evidence="1">
    <location>
        <begin position="41"/>
        <end position="54"/>
    </location>
</feature>
<accession>A0A2T2NAZ5</accession>
<feature type="region of interest" description="Disordered" evidence="1">
    <location>
        <begin position="317"/>
        <end position="425"/>
    </location>
</feature>
<organism evidence="2 3">
    <name type="scientific">Corynespora cassiicola Philippines</name>
    <dbReference type="NCBI Taxonomy" id="1448308"/>
    <lineage>
        <taxon>Eukaryota</taxon>
        <taxon>Fungi</taxon>
        <taxon>Dikarya</taxon>
        <taxon>Ascomycota</taxon>
        <taxon>Pezizomycotina</taxon>
        <taxon>Dothideomycetes</taxon>
        <taxon>Pleosporomycetidae</taxon>
        <taxon>Pleosporales</taxon>
        <taxon>Corynesporascaceae</taxon>
        <taxon>Corynespora</taxon>
    </lineage>
</organism>
<feature type="compositionally biased region" description="Polar residues" evidence="1">
    <location>
        <begin position="399"/>
        <end position="411"/>
    </location>
</feature>
<feature type="region of interest" description="Disordered" evidence="1">
    <location>
        <begin position="192"/>
        <end position="304"/>
    </location>
</feature>
<evidence type="ECO:0000256" key="1">
    <source>
        <dbReference type="SAM" id="MobiDB-lite"/>
    </source>
</evidence>
<keyword evidence="3" id="KW-1185">Reference proteome</keyword>
<dbReference type="Proteomes" id="UP000240883">
    <property type="component" value="Unassembled WGS sequence"/>
</dbReference>
<feature type="compositionally biased region" description="Low complexity" evidence="1">
    <location>
        <begin position="212"/>
        <end position="222"/>
    </location>
</feature>
<dbReference type="OrthoDB" id="5226911at2759"/>
<feature type="region of interest" description="Disordered" evidence="1">
    <location>
        <begin position="41"/>
        <end position="63"/>
    </location>
</feature>
<feature type="region of interest" description="Disordered" evidence="1">
    <location>
        <begin position="448"/>
        <end position="475"/>
    </location>
</feature>
<evidence type="ECO:0000313" key="2">
    <source>
        <dbReference type="EMBL" id="PSN62594.1"/>
    </source>
</evidence>
<feature type="compositionally biased region" description="Basic and acidic residues" evidence="1">
    <location>
        <begin position="197"/>
        <end position="208"/>
    </location>
</feature>
<dbReference type="PANTHER" id="PTHR42354">
    <property type="entry name" value="C2H2-TYPE DOMAIN-CONTAINING PROTEIN"/>
    <property type="match status" value="1"/>
</dbReference>
<name>A0A2T2NAZ5_CORCC</name>
<feature type="compositionally biased region" description="Low complexity" evidence="1">
    <location>
        <begin position="241"/>
        <end position="286"/>
    </location>
</feature>
<evidence type="ECO:0000313" key="3">
    <source>
        <dbReference type="Proteomes" id="UP000240883"/>
    </source>
</evidence>